<name>A0A814TTY9_9BILA</name>
<dbReference type="Proteomes" id="UP000663881">
    <property type="component" value="Unassembled WGS sequence"/>
</dbReference>
<evidence type="ECO:0000256" key="2">
    <source>
        <dbReference type="ARBA" id="ARBA00022484"/>
    </source>
</evidence>
<keyword evidence="4 8" id="KW-0548">Nucleotidyltransferase</keyword>
<dbReference type="Pfam" id="PF26253">
    <property type="entry name" value="RdRP_head"/>
    <property type="match status" value="1"/>
</dbReference>
<evidence type="ECO:0000313" key="12">
    <source>
        <dbReference type="EMBL" id="CAF3717409.1"/>
    </source>
</evidence>
<feature type="domain" description="RDRP core" evidence="9">
    <location>
        <begin position="330"/>
        <end position="885"/>
    </location>
</feature>
<dbReference type="GO" id="GO:0030422">
    <property type="term" value="P:siRNA processing"/>
    <property type="evidence" value="ECO:0007669"/>
    <property type="project" value="TreeGrafter"/>
</dbReference>
<dbReference type="InterPro" id="IPR007855">
    <property type="entry name" value="RDRP"/>
</dbReference>
<keyword evidence="5 8" id="KW-0694">RNA-binding</keyword>
<keyword evidence="3 8" id="KW-0808">Transferase</keyword>
<proteinExistence type="inferred from homology"/>
<protein>
    <recommendedName>
        <fullName evidence="8">RNA-dependent RNA polymerase</fullName>
        <ecNumber evidence="8">2.7.7.48</ecNumber>
    </recommendedName>
</protein>
<gene>
    <name evidence="12" type="ORF">OKA104_LOCUS13623</name>
    <name evidence="11" type="ORF">VCS650_LOCUS23569</name>
</gene>
<dbReference type="InterPro" id="IPR057596">
    <property type="entry name" value="RDRP_core"/>
</dbReference>
<evidence type="ECO:0000256" key="8">
    <source>
        <dbReference type="RuleBase" id="RU363098"/>
    </source>
</evidence>
<comment type="caution">
    <text evidence="11">The sequence shown here is derived from an EMBL/GenBank/DDBJ whole genome shotgun (WGS) entry which is preliminary data.</text>
</comment>
<dbReference type="GO" id="GO:0031380">
    <property type="term" value="C:nuclear RNA-directed RNA polymerase complex"/>
    <property type="evidence" value="ECO:0007669"/>
    <property type="project" value="TreeGrafter"/>
</dbReference>
<evidence type="ECO:0000256" key="4">
    <source>
        <dbReference type="ARBA" id="ARBA00022695"/>
    </source>
</evidence>
<evidence type="ECO:0000259" key="9">
    <source>
        <dbReference type="Pfam" id="PF05183"/>
    </source>
</evidence>
<dbReference type="EC" id="2.7.7.48" evidence="8"/>
<dbReference type="OrthoDB" id="6513042at2759"/>
<dbReference type="AlphaFoldDB" id="A0A814TTY9"/>
<evidence type="ECO:0000256" key="1">
    <source>
        <dbReference type="ARBA" id="ARBA00005762"/>
    </source>
</evidence>
<dbReference type="PANTHER" id="PTHR23079:SF55">
    <property type="entry name" value="RNA-DIRECTED RNA POLYMERASE"/>
    <property type="match status" value="1"/>
</dbReference>
<dbReference type="EMBL" id="CAJOAY010000692">
    <property type="protein sequence ID" value="CAF3717409.1"/>
    <property type="molecule type" value="Genomic_DNA"/>
</dbReference>
<comment type="catalytic activity">
    <reaction evidence="7 8">
        <text>RNA(n) + a ribonucleoside 5'-triphosphate = RNA(n+1) + diphosphate</text>
        <dbReference type="Rhea" id="RHEA:21248"/>
        <dbReference type="Rhea" id="RHEA-COMP:14527"/>
        <dbReference type="Rhea" id="RHEA-COMP:17342"/>
        <dbReference type="ChEBI" id="CHEBI:33019"/>
        <dbReference type="ChEBI" id="CHEBI:61557"/>
        <dbReference type="ChEBI" id="CHEBI:140395"/>
        <dbReference type="EC" id="2.7.7.48"/>
    </reaction>
</comment>
<evidence type="ECO:0000259" key="10">
    <source>
        <dbReference type="Pfam" id="PF26253"/>
    </source>
</evidence>
<dbReference type="InterPro" id="IPR058752">
    <property type="entry name" value="RDRP_C_head"/>
</dbReference>
<keyword evidence="6" id="KW-0943">RNA-mediated gene silencing</keyword>
<sequence>MPSLTITYNQHDLLLLQKNLQVLSVSELFTEISTKKCLYTIPGLVSRSFQCLTLIQHDGIPSIFNNALPLWIKYGMKSVEESPSFINNKNGNLIQYKWHSLRWKTDVSRKYVAVTYENGNKMMELRLTQECLDKYFLISTHHAGNHMIIVSLKTAPRCYNILLNRRRKYQRILNFGEIDDICLSNISAICLQFMDKESLDICKNFLQNIIKLDCHFGSINCVGVSSQTQNFDDIVSDFWSSYAFQMLLTLGYRIKKQIKRLTLRKIHQLSDLSRDEQYPKHQCYSKLLALYYKVRYNRFCDINEEFDQIQSILPSTMMDKWMYVPRAYLTPYALIPLPVKPIRGNRVLREQELFGPAENFCRLIIRDVDLGLPQQDFMCITEEWIKNLIIGKNSITIGNRQFICLLFSNSQLRDKSFWFHAPHSGRTAEDIRQWMGDFSHEKCVGTRIARMALSLTGTTPTIKLLPHQMECIEDKVDSQGRIFTDGVGKISPEALTQALRAYDSNLIGEDYMPCVIQARLNGIKGVFALANDLKDRGVLIQYRPSQNKFKVDHNILEIIKHSSSGMAFLNRQVIVLLENMGVSEDIFLKLQNKTRINISMSLLANGSAQRTLEQNIRLYDWGRMRTSGIPLTEEPFVRSLLLLLAQERLKKLKEKSHVQIPLSDGRMLLGVVDETDSLEYGEVFIQLRDLNGQRETLHNRKILITKNPAHHPGDIRILNAVDRPALHHLYDCVVFPAKGERPHPNEISGSDLDGDEYWTCWNEDLINNATKQYAPAIFNSAEKVKHNGDITMSTIADFLFEYLSSDSLGVLSNLHLACCAVYGANHEYSRTLAGIISEVVDFPKTGVLPKAPSNINIKQYPDFMENKYRESFESDSSLGIMYRQIKDVLEAHLKWQIIFEEQNIVINPDFIIEGYEDYIIEAEEDYKYYTSRINTILSIYNLENEYELITGCHSCPEEEKRNNDSAETALLEFRYLVQEMRNKFGKDKLSYTAQLRKASACYYVAYKAGTILSFGWIMDRLMSAIMKRKQILREEHQAWKSIGSALYNQQLDTQIKELASELQIEDTDLAGSSKTEILGHQFLKIIERYNQTDTALESTNILLRMLHTIAIKKF</sequence>
<accession>A0A814TTY9</accession>
<evidence type="ECO:0000256" key="6">
    <source>
        <dbReference type="ARBA" id="ARBA00023158"/>
    </source>
</evidence>
<feature type="domain" description="RDRP C-terminal head" evidence="10">
    <location>
        <begin position="909"/>
        <end position="1037"/>
    </location>
</feature>
<reference evidence="11" key="1">
    <citation type="submission" date="2021-02" db="EMBL/GenBank/DDBJ databases">
        <authorList>
            <person name="Nowell W R."/>
        </authorList>
    </citation>
    <scope>NUCLEOTIDE SEQUENCE</scope>
</reference>
<evidence type="ECO:0000313" key="13">
    <source>
        <dbReference type="Proteomes" id="UP000663891"/>
    </source>
</evidence>
<dbReference type="EMBL" id="CAJNON010000279">
    <property type="protein sequence ID" value="CAF1164794.1"/>
    <property type="molecule type" value="Genomic_DNA"/>
</dbReference>
<keyword evidence="2 8" id="KW-0696">RNA-directed RNA polymerase</keyword>
<evidence type="ECO:0000256" key="3">
    <source>
        <dbReference type="ARBA" id="ARBA00022679"/>
    </source>
</evidence>
<comment type="similarity">
    <text evidence="1 8">Belongs to the RdRP family.</text>
</comment>
<dbReference type="Proteomes" id="UP000663891">
    <property type="component" value="Unassembled WGS sequence"/>
</dbReference>
<evidence type="ECO:0000256" key="7">
    <source>
        <dbReference type="ARBA" id="ARBA00048744"/>
    </source>
</evidence>
<organism evidence="11 13">
    <name type="scientific">Adineta steineri</name>
    <dbReference type="NCBI Taxonomy" id="433720"/>
    <lineage>
        <taxon>Eukaryota</taxon>
        <taxon>Metazoa</taxon>
        <taxon>Spiralia</taxon>
        <taxon>Gnathifera</taxon>
        <taxon>Rotifera</taxon>
        <taxon>Eurotatoria</taxon>
        <taxon>Bdelloidea</taxon>
        <taxon>Adinetida</taxon>
        <taxon>Adinetidae</taxon>
        <taxon>Adineta</taxon>
    </lineage>
</organism>
<dbReference type="GO" id="GO:0003968">
    <property type="term" value="F:RNA-directed RNA polymerase activity"/>
    <property type="evidence" value="ECO:0007669"/>
    <property type="project" value="UniProtKB-KW"/>
</dbReference>
<dbReference type="GO" id="GO:0003723">
    <property type="term" value="F:RNA binding"/>
    <property type="evidence" value="ECO:0007669"/>
    <property type="project" value="UniProtKB-KW"/>
</dbReference>
<evidence type="ECO:0000313" key="11">
    <source>
        <dbReference type="EMBL" id="CAF1164794.1"/>
    </source>
</evidence>
<dbReference type="Pfam" id="PF05183">
    <property type="entry name" value="RdRP"/>
    <property type="match status" value="1"/>
</dbReference>
<evidence type="ECO:0000256" key="5">
    <source>
        <dbReference type="ARBA" id="ARBA00022884"/>
    </source>
</evidence>
<dbReference type="PANTHER" id="PTHR23079">
    <property type="entry name" value="RNA-DEPENDENT RNA POLYMERASE"/>
    <property type="match status" value="1"/>
</dbReference>